<keyword evidence="6" id="KW-0119">Carbohydrate metabolism</keyword>
<sequence>MPVDEGTSTRTRAELLDGIPDAPPVSAADVLRARGADARRLVVLDDDPTGTQSVADLPVLTGWSEDDLAWALGTGAPAVYVMTNSRSLDPATAEERNREVATHALRAAARVGVEIDFVSRSDSTLRGHFPLETDVLTATLAEETGARVDGVLVVPAFGEAGRITVGSVHYAGSEARGYVPVGQTEFARDASFGYTSSDLREWVSEKSAGRVGAEDAVALTLDVVRRGPEAIAEVLVGVRDARPVVVDIVEEADLRLLALGILHAQQAGRRFVYRVGPPFGRAFIGQDVRAPLSAGDVTALRDGADRAAVAPHGLVVVGSHVGLTTRQLDALRGRRRPTEIEIDVAEVLGERRERHLAEVVGRAVTALTEDTVVVRTSRTLVTGDDADSSLDIARTVSDAVVAVVRRILEQVPPRFVVAKGGITSSDVASRGLSITRAVVRGPMLSGIVSLWEPVEGPARGIPYIVFAGNVGDEDSLADVVDKLTG</sequence>
<keyword evidence="10" id="KW-1185">Reference proteome</keyword>
<dbReference type="Gene3D" id="3.40.50.10840">
    <property type="entry name" value="Putative sugar-binding, N-terminal domain"/>
    <property type="match status" value="1"/>
</dbReference>
<keyword evidence="5" id="KW-0067">ATP-binding</keyword>
<dbReference type="Proteomes" id="UP001500622">
    <property type="component" value="Unassembled WGS sequence"/>
</dbReference>
<dbReference type="InterPro" id="IPR042213">
    <property type="entry name" value="NBD_C_sf"/>
</dbReference>
<organism evidence="9 10">
    <name type="scientific">Georgenia halophila</name>
    <dbReference type="NCBI Taxonomy" id="620889"/>
    <lineage>
        <taxon>Bacteria</taxon>
        <taxon>Bacillati</taxon>
        <taxon>Actinomycetota</taxon>
        <taxon>Actinomycetes</taxon>
        <taxon>Micrococcales</taxon>
        <taxon>Bogoriellaceae</taxon>
        <taxon>Georgenia</taxon>
    </lineage>
</organism>
<dbReference type="Gene3D" id="3.40.980.20">
    <property type="entry name" value="Four-carbon acid sugar kinase, nucleotide binding domain"/>
    <property type="match status" value="1"/>
</dbReference>
<keyword evidence="3" id="KW-0547">Nucleotide-binding</keyword>
<dbReference type="GO" id="GO:0016301">
    <property type="term" value="F:kinase activity"/>
    <property type="evidence" value="ECO:0007669"/>
    <property type="project" value="UniProtKB-KW"/>
</dbReference>
<proteinExistence type="inferred from homology"/>
<dbReference type="Pfam" id="PF07005">
    <property type="entry name" value="SBD_N"/>
    <property type="match status" value="1"/>
</dbReference>
<name>A0ABP8LCA5_9MICO</name>
<dbReference type="InterPro" id="IPR010737">
    <property type="entry name" value="4-carb_acid_sugar_kinase_N"/>
</dbReference>
<dbReference type="EMBL" id="BAABGN010000011">
    <property type="protein sequence ID" value="GAA4426489.1"/>
    <property type="molecule type" value="Genomic_DNA"/>
</dbReference>
<evidence type="ECO:0000256" key="2">
    <source>
        <dbReference type="ARBA" id="ARBA00022679"/>
    </source>
</evidence>
<evidence type="ECO:0000256" key="6">
    <source>
        <dbReference type="ARBA" id="ARBA00023277"/>
    </source>
</evidence>
<dbReference type="SUPFAM" id="SSF142764">
    <property type="entry name" value="YgbK-like"/>
    <property type="match status" value="1"/>
</dbReference>
<feature type="domain" description="Four-carbon acid sugar kinase N-terminal" evidence="7">
    <location>
        <begin position="41"/>
        <end position="282"/>
    </location>
</feature>
<evidence type="ECO:0000259" key="8">
    <source>
        <dbReference type="Pfam" id="PF17042"/>
    </source>
</evidence>
<dbReference type="Pfam" id="PF17042">
    <property type="entry name" value="NBD_C"/>
    <property type="match status" value="1"/>
</dbReference>
<evidence type="ECO:0000256" key="4">
    <source>
        <dbReference type="ARBA" id="ARBA00022777"/>
    </source>
</evidence>
<keyword evidence="4 9" id="KW-0418">Kinase</keyword>
<dbReference type="RefSeq" id="WP_345216618.1">
    <property type="nucleotide sequence ID" value="NZ_BAABGN010000011.1"/>
</dbReference>
<evidence type="ECO:0000313" key="10">
    <source>
        <dbReference type="Proteomes" id="UP001500622"/>
    </source>
</evidence>
<reference evidence="10" key="1">
    <citation type="journal article" date="2019" name="Int. J. Syst. Evol. Microbiol.">
        <title>The Global Catalogue of Microorganisms (GCM) 10K type strain sequencing project: providing services to taxonomists for standard genome sequencing and annotation.</title>
        <authorList>
            <consortium name="The Broad Institute Genomics Platform"/>
            <consortium name="The Broad Institute Genome Sequencing Center for Infectious Disease"/>
            <person name="Wu L."/>
            <person name="Ma J."/>
        </authorList>
    </citation>
    <scope>NUCLEOTIDE SEQUENCE [LARGE SCALE GENOMIC DNA]</scope>
    <source>
        <strain evidence="10">JCM 17810</strain>
    </source>
</reference>
<dbReference type="InterPro" id="IPR037051">
    <property type="entry name" value="4-carb_acid_sugar_kinase_N_sf"/>
</dbReference>
<comment type="caution">
    <text evidence="9">The sequence shown here is derived from an EMBL/GenBank/DDBJ whole genome shotgun (WGS) entry which is preliminary data.</text>
</comment>
<evidence type="ECO:0000256" key="1">
    <source>
        <dbReference type="ARBA" id="ARBA00005715"/>
    </source>
</evidence>
<evidence type="ECO:0000259" key="7">
    <source>
        <dbReference type="Pfam" id="PF07005"/>
    </source>
</evidence>
<evidence type="ECO:0000256" key="5">
    <source>
        <dbReference type="ARBA" id="ARBA00022840"/>
    </source>
</evidence>
<comment type="similarity">
    <text evidence="1">Belongs to the four-carbon acid sugar kinase family.</text>
</comment>
<dbReference type="InterPro" id="IPR031475">
    <property type="entry name" value="NBD_C"/>
</dbReference>
<feature type="domain" description="Four-carbon acid sugar kinase nucleotide binding" evidence="8">
    <location>
        <begin position="314"/>
        <end position="476"/>
    </location>
</feature>
<protein>
    <submittedName>
        <fullName evidence="9">Four-carbon acid sugar kinase family protein</fullName>
    </submittedName>
</protein>
<keyword evidence="2" id="KW-0808">Transferase</keyword>
<gene>
    <name evidence="9" type="ORF">GCM10023169_25300</name>
</gene>
<evidence type="ECO:0000256" key="3">
    <source>
        <dbReference type="ARBA" id="ARBA00022741"/>
    </source>
</evidence>
<accession>A0ABP8LCA5</accession>
<evidence type="ECO:0000313" key="9">
    <source>
        <dbReference type="EMBL" id="GAA4426489.1"/>
    </source>
</evidence>